<name>A0ABR2JGI6_9PEZI</name>
<evidence type="ECO:0000313" key="7">
    <source>
        <dbReference type="EMBL" id="KAK8876738.1"/>
    </source>
</evidence>
<evidence type="ECO:0000256" key="1">
    <source>
        <dbReference type="ARBA" id="ARBA00001947"/>
    </source>
</evidence>
<evidence type="ECO:0000256" key="2">
    <source>
        <dbReference type="ARBA" id="ARBA00022723"/>
    </source>
</evidence>
<feature type="signal peptide" evidence="5">
    <location>
        <begin position="1"/>
        <end position="22"/>
    </location>
</feature>
<dbReference type="InterPro" id="IPR032466">
    <property type="entry name" value="Metal_Hydrolase"/>
</dbReference>
<dbReference type="Proteomes" id="UP001390339">
    <property type="component" value="Unassembled WGS sequence"/>
</dbReference>
<dbReference type="Gene3D" id="3.20.20.140">
    <property type="entry name" value="Metal-dependent hydrolases"/>
    <property type="match status" value="1"/>
</dbReference>
<feature type="domain" description="Amidohydrolase-related" evidence="6">
    <location>
        <begin position="81"/>
        <end position="430"/>
    </location>
</feature>
<gene>
    <name evidence="7" type="ORF">PGQ11_001684</name>
</gene>
<comment type="cofactor">
    <cofactor evidence="1">
        <name>Zn(2+)</name>
        <dbReference type="ChEBI" id="CHEBI:29105"/>
    </cofactor>
</comment>
<keyword evidence="4" id="KW-0862">Zinc</keyword>
<dbReference type="InterPro" id="IPR006680">
    <property type="entry name" value="Amidohydro-rel"/>
</dbReference>
<evidence type="ECO:0000259" key="6">
    <source>
        <dbReference type="Pfam" id="PF01979"/>
    </source>
</evidence>
<reference evidence="7 8" key="1">
    <citation type="journal article" date="2024" name="IMA Fungus">
        <title>Apiospora arundinis, a panoply of carbohydrate-active enzymes and secondary metabolites.</title>
        <authorList>
            <person name="Sorensen T."/>
            <person name="Petersen C."/>
            <person name="Muurmann A.T."/>
            <person name="Christiansen J.V."/>
            <person name="Brundto M.L."/>
            <person name="Overgaard C.K."/>
            <person name="Boysen A.T."/>
            <person name="Wollenberg R.D."/>
            <person name="Larsen T.O."/>
            <person name="Sorensen J.L."/>
            <person name="Nielsen K.L."/>
            <person name="Sondergaard T.E."/>
        </authorList>
    </citation>
    <scope>NUCLEOTIDE SEQUENCE [LARGE SCALE GENOMIC DNA]</scope>
    <source>
        <strain evidence="7 8">AAU 773</strain>
    </source>
</reference>
<evidence type="ECO:0000256" key="4">
    <source>
        <dbReference type="ARBA" id="ARBA00022833"/>
    </source>
</evidence>
<dbReference type="InterPro" id="IPR051607">
    <property type="entry name" value="Metallo-dep_hydrolases"/>
</dbReference>
<evidence type="ECO:0000313" key="8">
    <source>
        <dbReference type="Proteomes" id="UP001390339"/>
    </source>
</evidence>
<keyword evidence="5" id="KW-0732">Signal</keyword>
<comment type="caution">
    <text evidence="7">The sequence shown here is derived from an EMBL/GenBank/DDBJ whole genome shotgun (WGS) entry which is preliminary data.</text>
</comment>
<dbReference type="Gene3D" id="2.30.40.10">
    <property type="entry name" value="Urease, subunit C, domain 1"/>
    <property type="match status" value="1"/>
</dbReference>
<dbReference type="InterPro" id="IPR011059">
    <property type="entry name" value="Metal-dep_hydrolase_composite"/>
</dbReference>
<dbReference type="SUPFAM" id="SSF51338">
    <property type="entry name" value="Composite domain of metallo-dependent hydrolases"/>
    <property type="match status" value="1"/>
</dbReference>
<proteinExistence type="predicted"/>
<evidence type="ECO:0000256" key="5">
    <source>
        <dbReference type="SAM" id="SignalP"/>
    </source>
</evidence>
<evidence type="ECO:0000256" key="3">
    <source>
        <dbReference type="ARBA" id="ARBA00022801"/>
    </source>
</evidence>
<feature type="chain" id="PRO_5045712853" evidence="5">
    <location>
        <begin position="23"/>
        <end position="502"/>
    </location>
</feature>
<organism evidence="7 8">
    <name type="scientific">Apiospora arundinis</name>
    <dbReference type="NCBI Taxonomy" id="335852"/>
    <lineage>
        <taxon>Eukaryota</taxon>
        <taxon>Fungi</taxon>
        <taxon>Dikarya</taxon>
        <taxon>Ascomycota</taxon>
        <taxon>Pezizomycotina</taxon>
        <taxon>Sordariomycetes</taxon>
        <taxon>Xylariomycetidae</taxon>
        <taxon>Amphisphaeriales</taxon>
        <taxon>Apiosporaceae</taxon>
        <taxon>Apiospora</taxon>
    </lineage>
</organism>
<keyword evidence="3" id="KW-0378">Hydrolase</keyword>
<dbReference type="PANTHER" id="PTHR11271">
    <property type="entry name" value="GUANINE DEAMINASE"/>
    <property type="match status" value="1"/>
</dbReference>
<protein>
    <submittedName>
        <fullName evidence="7">Amidohydrolase family protein</fullName>
    </submittedName>
</protein>
<dbReference type="Pfam" id="PF01979">
    <property type="entry name" value="Amidohydro_1"/>
    <property type="match status" value="1"/>
</dbReference>
<keyword evidence="8" id="KW-1185">Reference proteome</keyword>
<keyword evidence="2" id="KW-0479">Metal-binding</keyword>
<dbReference type="EMBL" id="JAPCWZ010000002">
    <property type="protein sequence ID" value="KAK8876738.1"/>
    <property type="molecule type" value="Genomic_DNA"/>
</dbReference>
<dbReference type="PANTHER" id="PTHR11271:SF37">
    <property type="entry name" value="FAMILY PROTEIN, PUTATIVE (AFU_ORTHOLOGUE AFUA_4G00460)-RELATED"/>
    <property type="match status" value="1"/>
</dbReference>
<dbReference type="SUPFAM" id="SSF51556">
    <property type="entry name" value="Metallo-dependent hydrolases"/>
    <property type="match status" value="1"/>
</dbReference>
<accession>A0ABR2JGI6</accession>
<sequence length="502" mass="54508">MHLFKSVSHAILALGHAGIATCAKLLSGGTIIAFDQDAKELNVIRGGSILVEGNRIVSVSDVASPLDTPAGVEVVDCTDKIITPGFIDTHRHGWQTVFKTMGSNTTLAEYAMRYSALAARPLFTPDDLYISQLAGIYEALAAGVTTIVDHAHHTWTPDHSAAGLRASVDSGARVFWAYAFQNSSAEFRVPQQIAQWKELASKTSNLTELAIAYDYFTTNPDGADTLAVADLIKETKSLLTTHHVEGPLMLGNSPQDLHRAGVLDSSTPVVISHAAFLDVRGAALLRRTNQHISITPESEMHYGHLHPTSHLIMDQASLGVDTHMTFSSDVLTQARLWLQSVRYRIYQNTVDRFEVPAQNPFSVNQAFLLATRNGGLAVGRKDLGVISEGAKADLVVWEGRSPAMLGWTDPVAAVILHASVGDIVHVLVDGAFRKRNGRLVDDRYYDSVQDQFLEAARRIQAILKKTPLPSLEGNFLTGMPYGKVMQVDAKRGEGTGYGSSFV</sequence>